<feature type="transmembrane region" description="Helical" evidence="2">
    <location>
        <begin position="185"/>
        <end position="206"/>
    </location>
</feature>
<evidence type="ECO:0000313" key="4">
    <source>
        <dbReference type="Proteomes" id="UP000467428"/>
    </source>
</evidence>
<organism evidence="3 4">
    <name type="scientific">Mycolicibacterium arabiense</name>
    <dbReference type="NCBI Taxonomy" id="1286181"/>
    <lineage>
        <taxon>Bacteria</taxon>
        <taxon>Bacillati</taxon>
        <taxon>Actinomycetota</taxon>
        <taxon>Actinomycetes</taxon>
        <taxon>Mycobacteriales</taxon>
        <taxon>Mycobacteriaceae</taxon>
        <taxon>Mycolicibacterium</taxon>
    </lineage>
</organism>
<name>A0A7I7S3V0_9MYCO</name>
<keyword evidence="2" id="KW-0472">Membrane</keyword>
<evidence type="ECO:0000256" key="1">
    <source>
        <dbReference type="SAM" id="MobiDB-lite"/>
    </source>
</evidence>
<accession>A0A7I7S3V0</accession>
<gene>
    <name evidence="3" type="ORF">MARA_48210</name>
</gene>
<dbReference type="EMBL" id="AP022593">
    <property type="protein sequence ID" value="BBY51353.1"/>
    <property type="molecule type" value="Genomic_DNA"/>
</dbReference>
<protein>
    <recommendedName>
        <fullName evidence="5">Capsular polysaccharide biosynthesis protein</fullName>
    </recommendedName>
</protein>
<reference evidence="3 4" key="1">
    <citation type="journal article" date="2019" name="Emerg. Microbes Infect.">
        <title>Comprehensive subspecies identification of 175 nontuberculous mycobacteria species based on 7547 genomic profiles.</title>
        <authorList>
            <person name="Matsumoto Y."/>
            <person name="Kinjo T."/>
            <person name="Motooka D."/>
            <person name="Nabeya D."/>
            <person name="Jung N."/>
            <person name="Uechi K."/>
            <person name="Horii T."/>
            <person name="Iida T."/>
            <person name="Fujita J."/>
            <person name="Nakamura S."/>
        </authorList>
    </citation>
    <scope>NUCLEOTIDE SEQUENCE [LARGE SCALE GENOMIC DNA]</scope>
    <source>
        <strain evidence="3 4">JCM 18538</strain>
    </source>
</reference>
<feature type="compositionally biased region" description="Basic and acidic residues" evidence="1">
    <location>
        <begin position="231"/>
        <end position="248"/>
    </location>
</feature>
<keyword evidence="2" id="KW-1133">Transmembrane helix</keyword>
<evidence type="ECO:0000256" key="2">
    <source>
        <dbReference type="SAM" id="Phobius"/>
    </source>
</evidence>
<evidence type="ECO:0008006" key="5">
    <source>
        <dbReference type="Google" id="ProtNLM"/>
    </source>
</evidence>
<dbReference type="RefSeq" id="WP_163921861.1">
    <property type="nucleotide sequence ID" value="NZ_AP022593.1"/>
</dbReference>
<dbReference type="Proteomes" id="UP000467428">
    <property type="component" value="Chromosome"/>
</dbReference>
<evidence type="ECO:0000313" key="3">
    <source>
        <dbReference type="EMBL" id="BBY51353.1"/>
    </source>
</evidence>
<dbReference type="AlphaFoldDB" id="A0A7I7S3V0"/>
<feature type="region of interest" description="Disordered" evidence="1">
    <location>
        <begin position="212"/>
        <end position="254"/>
    </location>
</feature>
<dbReference type="KEGG" id="marz:MARA_48210"/>
<proteinExistence type="predicted"/>
<geneLocation type="plasmid" evidence="4">
    <name>pjcm18538 dna</name>
</geneLocation>
<sequence length="254" mass="27208">MDLFDVVRSCLRRWYILIPLLAVTGVYCHQVYTSVLPVYYSQTVIGLAPPNQRVDTVATGQAVPRNGLLDFGGAPLLANMASLGLRQSTVVNRVVAAGGEPIYDARLFPVPATSPPIPLVMIDVATANPESATKTLELAAMELRASLENIQVQADVPPEMMATSFIVSPPSVPVPAMPSRTRSTMTVAVGGVGLTVLVTVLVDVALNRRRKRVRSTAGPTGEEAPDSTILDETRTELPMDDQRPREPARAAPSQ</sequence>
<keyword evidence="4" id="KW-1185">Reference proteome</keyword>
<keyword evidence="2" id="KW-0812">Transmembrane</keyword>